<dbReference type="EMBL" id="CP041730">
    <property type="protein sequence ID" value="QDQ25030.1"/>
    <property type="molecule type" value="Genomic_DNA"/>
</dbReference>
<evidence type="ECO:0000313" key="2">
    <source>
        <dbReference type="Proteomes" id="UP000317550"/>
    </source>
</evidence>
<dbReference type="InterPro" id="IPR034756">
    <property type="entry name" value="T2SSM_b"/>
</dbReference>
<organism evidence="1 2">
    <name type="scientific">Chitinimonas arctica</name>
    <dbReference type="NCBI Taxonomy" id="2594795"/>
    <lineage>
        <taxon>Bacteria</taxon>
        <taxon>Pseudomonadati</taxon>
        <taxon>Pseudomonadota</taxon>
        <taxon>Betaproteobacteria</taxon>
        <taxon>Neisseriales</taxon>
        <taxon>Chitinibacteraceae</taxon>
        <taxon>Chitinimonas</taxon>
    </lineage>
</organism>
<name>A0A516SA52_9NEIS</name>
<dbReference type="Gene3D" id="3.30.70.60">
    <property type="match status" value="1"/>
</dbReference>
<sequence>MPPLLSRYRFQARRLLYAQPRLVAALGLAVLAFLLALATHIRQGQLALETAQTWQASQPRAMPLVAKPTDNAVVLPAFESKQLLGALNQAADQAKLPLDELSFTLDDSANQPYLRYRASLTLLAGYPAVRRFLAGLQAGQPNIVIDGVQCSREDIGLADLSCEATISAFYRKPSHG</sequence>
<dbReference type="Proteomes" id="UP000317550">
    <property type="component" value="Chromosome"/>
</dbReference>
<evidence type="ECO:0000313" key="1">
    <source>
        <dbReference type="EMBL" id="QDQ25030.1"/>
    </source>
</evidence>
<dbReference type="Pfam" id="PF10741">
    <property type="entry name" value="T2SSM_b"/>
    <property type="match status" value="1"/>
</dbReference>
<dbReference type="KEGG" id="cari:FNU76_00950"/>
<accession>A0A516SA52</accession>
<reference evidence="2" key="1">
    <citation type="submission" date="2019-07" db="EMBL/GenBank/DDBJ databases">
        <title>Chitinimonas sp. nov., isolated from Ny-Alesund, arctica soil.</title>
        <authorList>
            <person name="Xu Q."/>
            <person name="Peng F."/>
        </authorList>
    </citation>
    <scope>NUCLEOTIDE SEQUENCE [LARGE SCALE GENOMIC DNA]</scope>
    <source>
        <strain evidence="2">R3-44</strain>
    </source>
</reference>
<dbReference type="OrthoDB" id="8780784at2"/>
<protein>
    <recommendedName>
        <fullName evidence="3">Pilus assembly protein PilO</fullName>
    </recommendedName>
</protein>
<evidence type="ECO:0008006" key="3">
    <source>
        <dbReference type="Google" id="ProtNLM"/>
    </source>
</evidence>
<proteinExistence type="predicted"/>
<keyword evidence="2" id="KW-1185">Reference proteome</keyword>
<dbReference type="InterPro" id="IPR014717">
    <property type="entry name" value="Transl_elong_EF1B/ribsomal_bS6"/>
</dbReference>
<gene>
    <name evidence="1" type="ORF">FNU76_00950</name>
</gene>
<dbReference type="AlphaFoldDB" id="A0A516SA52"/>
<dbReference type="RefSeq" id="WP_143855955.1">
    <property type="nucleotide sequence ID" value="NZ_CP041730.1"/>
</dbReference>